<comment type="similarity">
    <text evidence="8">Belongs to the PC-esterase family. TBL subfamily.</text>
</comment>
<dbReference type="Pfam" id="PF00106">
    <property type="entry name" value="adh_short"/>
    <property type="match status" value="1"/>
</dbReference>
<keyword evidence="12" id="KW-0547">Nucleotide-binding</keyword>
<dbReference type="Pfam" id="PF13839">
    <property type="entry name" value="PC-Esterase"/>
    <property type="match status" value="1"/>
</dbReference>
<dbReference type="CDD" id="cd08939">
    <property type="entry name" value="KDSR-like_SDR_c"/>
    <property type="match status" value="1"/>
</dbReference>
<proteinExistence type="inferred from homology"/>
<dbReference type="Proteomes" id="UP000188354">
    <property type="component" value="Chromosome LG16"/>
</dbReference>
<dbReference type="CDD" id="cd01488">
    <property type="entry name" value="Uba3_RUB"/>
    <property type="match status" value="1"/>
</dbReference>
<feature type="active site" description="Glycyl thioester intermediate" evidence="29">
    <location>
        <position position="1232"/>
    </location>
</feature>
<keyword evidence="14" id="KW-0256">Endoplasmic reticulum</keyword>
<dbReference type="InterPro" id="IPR020904">
    <property type="entry name" value="Sc_DH/Rdtase_CS"/>
</dbReference>
<dbReference type="FunFam" id="3.40.50.720:FF:000165">
    <property type="entry name" value="3-ketodihydrosphingosine reductase"/>
    <property type="match status" value="1"/>
</dbReference>
<comment type="subcellular location">
    <subcellularLocation>
        <location evidence="2">Endoplasmic reticulum</location>
    </subcellularLocation>
    <subcellularLocation>
        <location evidence="1">Membrane</location>
        <topology evidence="1">Single-pass membrane protein</topology>
    </subcellularLocation>
</comment>
<dbReference type="InterPro" id="IPR036291">
    <property type="entry name" value="NAD(P)-bd_dom_sf"/>
</dbReference>
<dbReference type="InterPro" id="IPR035985">
    <property type="entry name" value="Ubiquitin-activating_enz"/>
</dbReference>
<evidence type="ECO:0000256" key="1">
    <source>
        <dbReference type="ARBA" id="ARBA00004167"/>
    </source>
</evidence>
<dbReference type="EMBL" id="CM007376">
    <property type="protein sequence ID" value="OIV95852.1"/>
    <property type="molecule type" value="Genomic_DNA"/>
</dbReference>
<dbReference type="InterPro" id="IPR023318">
    <property type="entry name" value="Ub_act_enz_dom_a_sf"/>
</dbReference>
<evidence type="ECO:0000256" key="16">
    <source>
        <dbReference type="ARBA" id="ARBA00022857"/>
    </source>
</evidence>
<evidence type="ECO:0000256" key="6">
    <source>
        <dbReference type="ARBA" id="ARBA00006310"/>
    </source>
</evidence>
<sequence length="1470" mass="164334">MLSSNNTPQKHVETMPVLDGFKRFKRLRLFELCVCVAVFFIAIAFVICFFFYLQYREHTAPFRPSGLVEEQHHAVEFLEENGGVCDWFDGNWVWDESYPLYQSKDCRFLDVGFRCSENGRPDLFYTKWRWQPKNCNLPRFNATMMLEKLRNKRVVFAGDSIGRNQWESLLCMLSSGVPNKESIYEVNGSPITKHMGSLVFRFKDFNCTVEYYRSTFLVLQGRPPAGTSGNITYTLKVDKMDWNSVKWRDADVLVFNTGHWWNHEKTIRNGCYFQEGDEVKLEMKIEDAYRKSLETVLNWIQDSVNAMKTQVFFRPYSPVHFRGGDWRNGGNCHMETLPELGSSMVPVDNWFKVKIANSVLLEHTNTSETVKVNVLNVTQMTAQRKDGHLSIYYLGPKAGPVPLHRQDCSHWCLPGVPDTWNELLYGLLLEHEGELIQGTSNSSSIMQRLSPSLFSTTTHILCSSMADAYFSFFTLFIILPLALLAFLSFILRPRPVRIPIKNRHVFITGGSSGIGLALAHRAASEGSRVSILARSPNKLEEARNAVKLATGIEVAVFEADVRDYGAVKRAVDEAGPIDVLILNHGVFTALELEKMELSEVKFTMDVNVIGCFNMIKAALPAMKNRKDPLPASISFVSSQAGQVGIYGYAAYSASKFALRGLAEALQHEVIADNIHVSLIFPPDTDTPGLAEENKRKPELTKIISASSSAMKAEEVAQKAFDGIKSGSFIIPCNLEGLALSIATAGLSPQRSFLMAFVEVVAAGIMRIVGLCFQWTWYDSIEKWHSQRKGPRFEPGSELRDDLQTYATVLVVGAGGLGCELLKDLALSGFRNLHVIDMDRIEVTNLNRQFLFRVEDVGKPKAEVAAKRVMERISGLNIVPHFCRIEDKEIDFYNDFNIIALGLDSLEARSYINNVACSFLEYDSNDNPREETIKPMVDGGTEGFKGHARVILPGITPCFECTIWLFPPQVKFPLCTLAETPRTAAHCIEYAHLIKWNEVHGGTAFDPDNPEHMKWVYDEAVKRAELFGIPGVTYSFTQGVVKNIIPAIASTNAIISAACALETLKIATECSKTMSNYLTYNGSEGLHTKVAEFERDKDCLVCGPGVLIELDPSITLQKFMDLLEEHPKLQLSKASITHRGKNLYMQAPPVLEEMTRSNLGVPVFDLMGKLSKDIVHVNEYDSNDNPREETIKPMVDGGTEGFKGHARVILPGITPCFECTIWLFPPQVKFPLCTLAETPRTAAHCIEYAHLIKWNEVHGGTAFDPDNPEHMKWVYDEAVKRAELFGIPGVTYSFTQGVVKNIIPAIASTNAIISAACALETLKIATECSKTMSNYLTYNGSEGLHTKVAEFERDKDCLVCGPGVLIELDPSITLQKFMDLLEEHPKLQLSKASITHRGKNLYMQAPPVLEEMTRSNLGVPVFDLMGKLSKDIVHVNGMTSKNDQKFSCLRKLRVVFKGVDGIADMDTAGGA</sequence>
<dbReference type="Gene3D" id="3.40.50.720">
    <property type="entry name" value="NAD(P)-binding Rossmann-like Domain"/>
    <property type="match status" value="3"/>
</dbReference>
<keyword evidence="15" id="KW-0067">ATP-binding</keyword>
<evidence type="ECO:0000256" key="10">
    <source>
        <dbReference type="ARBA" id="ARBA00022598"/>
    </source>
</evidence>
<keyword evidence="19 30" id="KW-1133">Transmembrane helix</keyword>
<name>A0A1J7H225_LUPAN</name>
<dbReference type="PRINTS" id="PR00081">
    <property type="entry name" value="GDHRDH"/>
</dbReference>
<dbReference type="PROSITE" id="PS00865">
    <property type="entry name" value="UBIQUITIN_ACTIVAT_2"/>
    <property type="match status" value="2"/>
</dbReference>
<comment type="pathway">
    <text evidence="4">Sphingolipid metabolism.</text>
</comment>
<evidence type="ECO:0000256" key="8">
    <source>
        <dbReference type="ARBA" id="ARBA00007727"/>
    </source>
</evidence>
<dbReference type="InterPro" id="IPR000594">
    <property type="entry name" value="ThiF_NAD_FAD-bd"/>
</dbReference>
<dbReference type="GO" id="GO:0016740">
    <property type="term" value="F:transferase activity"/>
    <property type="evidence" value="ECO:0007669"/>
    <property type="project" value="InterPro"/>
</dbReference>
<dbReference type="GO" id="GO:0030148">
    <property type="term" value="P:sphingolipid biosynthetic process"/>
    <property type="evidence" value="ECO:0007669"/>
    <property type="project" value="InterPro"/>
</dbReference>
<dbReference type="InterPro" id="IPR033127">
    <property type="entry name" value="UBQ-activ_enz_E1_Cys_AS"/>
</dbReference>
<evidence type="ECO:0000256" key="23">
    <source>
        <dbReference type="ARBA" id="ARBA00023624"/>
    </source>
</evidence>
<evidence type="ECO:0000256" key="28">
    <source>
        <dbReference type="ARBA" id="ARBA00083783"/>
    </source>
</evidence>
<evidence type="ECO:0000256" key="29">
    <source>
        <dbReference type="PROSITE-ProRule" id="PRU10132"/>
    </source>
</evidence>
<keyword evidence="13" id="KW-0833">Ubl conjugation pathway</keyword>
<dbReference type="GO" id="GO:0045116">
    <property type="term" value="P:protein neddylation"/>
    <property type="evidence" value="ECO:0007669"/>
    <property type="project" value="UniProtKB-UniPathway"/>
</dbReference>
<feature type="domain" description="E2 binding" evidence="31">
    <location>
        <begin position="1365"/>
        <end position="1456"/>
    </location>
</feature>
<dbReference type="GO" id="GO:0047560">
    <property type="term" value="F:3-dehydrosphinganine reductase activity"/>
    <property type="evidence" value="ECO:0007669"/>
    <property type="project" value="UniProtKB-EC"/>
</dbReference>
<evidence type="ECO:0000256" key="2">
    <source>
        <dbReference type="ARBA" id="ARBA00004240"/>
    </source>
</evidence>
<evidence type="ECO:0000256" key="24">
    <source>
        <dbReference type="ARBA" id="ARBA00024626"/>
    </source>
</evidence>
<keyword evidence="17" id="KW-0746">Sphingolipid metabolism</keyword>
<keyword evidence="20" id="KW-0560">Oxidoreductase</keyword>
<evidence type="ECO:0000256" key="19">
    <source>
        <dbReference type="ARBA" id="ARBA00022989"/>
    </source>
</evidence>
<feature type="domain" description="E2 binding" evidence="31">
    <location>
        <begin position="1107"/>
        <end position="1188"/>
    </location>
</feature>
<evidence type="ECO:0000256" key="4">
    <source>
        <dbReference type="ARBA" id="ARBA00004991"/>
    </source>
</evidence>
<dbReference type="Pfam" id="PF00899">
    <property type="entry name" value="ThiF"/>
    <property type="match status" value="2"/>
</dbReference>
<reference evidence="32 33" key="1">
    <citation type="journal article" date="2017" name="Plant Biotechnol. J.">
        <title>A comprehensive draft genome sequence for lupin (Lupinus angustifolius), an emerging health food: insights into plant-microbe interactions and legume evolution.</title>
        <authorList>
            <person name="Hane J.K."/>
            <person name="Ming Y."/>
            <person name="Kamphuis L.G."/>
            <person name="Nelson M.N."/>
            <person name="Garg G."/>
            <person name="Atkins C.A."/>
            <person name="Bayer P.E."/>
            <person name="Bravo A."/>
            <person name="Bringans S."/>
            <person name="Cannon S."/>
            <person name="Edwards D."/>
            <person name="Foley R."/>
            <person name="Gao L.L."/>
            <person name="Harrison M.J."/>
            <person name="Huang W."/>
            <person name="Hurgobin B."/>
            <person name="Li S."/>
            <person name="Liu C.W."/>
            <person name="McGrath A."/>
            <person name="Morahan G."/>
            <person name="Murray J."/>
            <person name="Weller J."/>
            <person name="Jian J."/>
            <person name="Singh K.B."/>
        </authorList>
    </citation>
    <scope>NUCLEOTIDE SEQUENCE [LARGE SCALE GENOMIC DNA]</scope>
    <source>
        <strain evidence="33">cv. Tanjil</strain>
        <tissue evidence="32">Whole plant</tissue>
    </source>
</reference>
<dbReference type="Gene3D" id="3.10.290.20">
    <property type="entry name" value="Ubiquitin-like 2 activating enzyme e1b. Chain: B, domain 3"/>
    <property type="match status" value="2"/>
</dbReference>
<comment type="catalytic activity">
    <reaction evidence="24">
        <text>ATP + [NEDD8 protein] + [E1 NEDD8-activating enzyme]-L-cysteine = AMP + diphosphate + [E1 NEDD8-activating enzyme]-S-[NEDD8 protein]-yl-L-cysteine.</text>
        <dbReference type="EC" id="6.2.1.64"/>
    </reaction>
</comment>
<dbReference type="SUPFAM" id="SSF69572">
    <property type="entry name" value="Activating enzymes of the ubiquitin-like proteins"/>
    <property type="match status" value="2"/>
</dbReference>
<evidence type="ECO:0000256" key="12">
    <source>
        <dbReference type="ARBA" id="ARBA00022741"/>
    </source>
</evidence>
<evidence type="ECO:0000256" key="27">
    <source>
        <dbReference type="ARBA" id="ARBA00081952"/>
    </source>
</evidence>
<evidence type="ECO:0000256" key="20">
    <source>
        <dbReference type="ARBA" id="ARBA00023002"/>
    </source>
</evidence>
<evidence type="ECO:0000256" key="18">
    <source>
        <dbReference type="ARBA" id="ARBA00022968"/>
    </source>
</evidence>
<dbReference type="InterPro" id="IPR026057">
    <property type="entry name" value="TBL_C"/>
</dbReference>
<dbReference type="PANTHER" id="PTHR43550:SF3">
    <property type="entry name" value="3-KETODIHYDROSPHINGOSINE REDUCTASE"/>
    <property type="match status" value="1"/>
</dbReference>
<keyword evidence="16" id="KW-0521">NADP</keyword>
<evidence type="ECO:0000259" key="31">
    <source>
        <dbReference type="SMART" id="SM01181"/>
    </source>
</evidence>
<comment type="similarity">
    <text evidence="6">Belongs to the ubiquitin-activating E1 family. UBA3 subfamily.</text>
</comment>
<dbReference type="Pfam" id="PF14416">
    <property type="entry name" value="PMR5N"/>
    <property type="match status" value="1"/>
</dbReference>
<dbReference type="GO" id="GO:0006666">
    <property type="term" value="P:3-keto-sphinganine metabolic process"/>
    <property type="evidence" value="ECO:0007669"/>
    <property type="project" value="InterPro"/>
</dbReference>
<keyword evidence="18" id="KW-0735">Signal-anchor</keyword>
<comment type="catalytic activity">
    <reaction evidence="26">
        <text>sphinganine + NADP(+) = 3-oxosphinganine + NADPH + H(+)</text>
        <dbReference type="Rhea" id="RHEA:22640"/>
        <dbReference type="ChEBI" id="CHEBI:15378"/>
        <dbReference type="ChEBI" id="CHEBI:57783"/>
        <dbReference type="ChEBI" id="CHEBI:57817"/>
        <dbReference type="ChEBI" id="CHEBI:58299"/>
        <dbReference type="ChEBI" id="CHEBI:58349"/>
        <dbReference type="EC" id="1.1.1.102"/>
    </reaction>
</comment>
<evidence type="ECO:0000256" key="9">
    <source>
        <dbReference type="ARBA" id="ARBA00015203"/>
    </source>
</evidence>
<dbReference type="Gramene" id="OIV95852">
    <property type="protein sequence ID" value="OIV95852"/>
    <property type="gene ID" value="TanjilG_06828"/>
</dbReference>
<dbReference type="PANTHER" id="PTHR43550">
    <property type="entry name" value="3-KETODIHYDROSPHINGOSINE REDUCTASE"/>
    <property type="match status" value="1"/>
</dbReference>
<keyword evidence="21" id="KW-0443">Lipid metabolism</keyword>
<dbReference type="InterPro" id="IPR025846">
    <property type="entry name" value="TBL_N"/>
</dbReference>
<evidence type="ECO:0000313" key="33">
    <source>
        <dbReference type="Proteomes" id="UP000188354"/>
    </source>
</evidence>
<dbReference type="EC" id="6.2.1.64" evidence="23"/>
<evidence type="ECO:0000256" key="5">
    <source>
        <dbReference type="ARBA" id="ARBA00005032"/>
    </source>
</evidence>
<evidence type="ECO:0000256" key="13">
    <source>
        <dbReference type="ARBA" id="ARBA00022786"/>
    </source>
</evidence>
<evidence type="ECO:0000256" key="11">
    <source>
        <dbReference type="ARBA" id="ARBA00022692"/>
    </source>
</evidence>
<keyword evidence="33" id="KW-1185">Reference proteome</keyword>
<dbReference type="FunFam" id="1.10.10.520:FF:000001">
    <property type="entry name" value="NEDD8-activating enzyme E1 catalytic subunit"/>
    <property type="match status" value="2"/>
</dbReference>
<comment type="similarity">
    <text evidence="7">Belongs to the short-chain dehydrogenases/reductases (SDR) family.</text>
</comment>
<dbReference type="EC" id="1.1.1.102" evidence="25"/>
<keyword evidence="11 30" id="KW-0812">Transmembrane</keyword>
<evidence type="ECO:0000256" key="3">
    <source>
        <dbReference type="ARBA" id="ARBA00004760"/>
    </source>
</evidence>
<dbReference type="Gene3D" id="1.10.10.520">
    <property type="entry name" value="Ubiquitin activating enzymes (Uba3). Chain: B, domain 2"/>
    <property type="match status" value="2"/>
</dbReference>
<dbReference type="GO" id="GO:0019781">
    <property type="term" value="F:NEDD8 activating enzyme activity"/>
    <property type="evidence" value="ECO:0007669"/>
    <property type="project" value="UniProtKB-EC"/>
</dbReference>
<protein>
    <recommendedName>
        <fullName evidence="9">NEDD8-activating enzyme E1 catalytic subunit</fullName>
        <ecNumber evidence="25">1.1.1.102</ecNumber>
        <ecNumber evidence="23">6.2.1.64</ecNumber>
    </recommendedName>
    <alternativeName>
        <fullName evidence="28">3-ketodihydrosphingosine reductase</fullName>
    </alternativeName>
    <alternativeName>
        <fullName evidence="27">3-ketosphinganine reductase</fullName>
    </alternativeName>
</protein>
<keyword evidence="22 30" id="KW-0472">Membrane</keyword>
<feature type="transmembrane region" description="Helical" evidence="30">
    <location>
        <begin position="29"/>
        <end position="53"/>
    </location>
</feature>
<comment type="pathway">
    <text evidence="3">Lipid metabolism; sphingolipid metabolism.</text>
</comment>
<evidence type="ECO:0000256" key="25">
    <source>
        <dbReference type="ARBA" id="ARBA00026112"/>
    </source>
</evidence>
<evidence type="ECO:0000313" key="32">
    <source>
        <dbReference type="EMBL" id="OIV95852.1"/>
    </source>
</evidence>
<dbReference type="FunFam" id="3.10.290.20:FF:000006">
    <property type="entry name" value="NEDD8-activating enzyme E1 catalytic subunit"/>
    <property type="match status" value="2"/>
</dbReference>
<dbReference type="Pfam" id="PF08825">
    <property type="entry name" value="E2_bind"/>
    <property type="match status" value="2"/>
</dbReference>
<dbReference type="GO" id="GO:0005524">
    <property type="term" value="F:ATP binding"/>
    <property type="evidence" value="ECO:0007669"/>
    <property type="project" value="UniProtKB-KW"/>
</dbReference>
<evidence type="ECO:0000256" key="21">
    <source>
        <dbReference type="ARBA" id="ARBA00023098"/>
    </source>
</evidence>
<dbReference type="STRING" id="3871.A0A1J7H225"/>
<feature type="active site" description="Glycyl thioester intermediate" evidence="29">
    <location>
        <position position="974"/>
    </location>
</feature>
<dbReference type="InterPro" id="IPR045022">
    <property type="entry name" value="KDSR-like"/>
</dbReference>
<dbReference type="UniPathway" id="UPA00885"/>
<evidence type="ECO:0000256" key="14">
    <source>
        <dbReference type="ARBA" id="ARBA00022824"/>
    </source>
</evidence>
<keyword evidence="10" id="KW-0436">Ligase</keyword>
<feature type="transmembrane region" description="Helical" evidence="30">
    <location>
        <begin position="468"/>
        <end position="491"/>
    </location>
</feature>
<evidence type="ECO:0000256" key="15">
    <source>
        <dbReference type="ARBA" id="ARBA00022840"/>
    </source>
</evidence>
<comment type="pathway">
    <text evidence="5">Protein modification; protein neddylation.</text>
</comment>
<evidence type="ECO:0000256" key="26">
    <source>
        <dbReference type="ARBA" id="ARBA00050489"/>
    </source>
</evidence>
<dbReference type="InterPro" id="IPR030468">
    <property type="entry name" value="Uba3_N"/>
</dbReference>
<dbReference type="SMART" id="SM01181">
    <property type="entry name" value="E2_bind"/>
    <property type="match status" value="2"/>
</dbReference>
<dbReference type="GO" id="GO:0005789">
    <property type="term" value="C:endoplasmic reticulum membrane"/>
    <property type="evidence" value="ECO:0007669"/>
    <property type="project" value="TreeGrafter"/>
</dbReference>
<accession>A0A1J7H225</accession>
<evidence type="ECO:0000256" key="22">
    <source>
        <dbReference type="ARBA" id="ARBA00023136"/>
    </source>
</evidence>
<dbReference type="InterPro" id="IPR014929">
    <property type="entry name" value="E2-binding"/>
</dbReference>
<gene>
    <name evidence="32" type="ORF">TanjilG_06828</name>
</gene>
<evidence type="ECO:0000256" key="30">
    <source>
        <dbReference type="SAM" id="Phobius"/>
    </source>
</evidence>
<dbReference type="InterPro" id="IPR002347">
    <property type="entry name" value="SDR_fam"/>
</dbReference>
<evidence type="ECO:0000256" key="7">
    <source>
        <dbReference type="ARBA" id="ARBA00006484"/>
    </source>
</evidence>
<organism evidence="32 33">
    <name type="scientific">Lupinus angustifolius</name>
    <name type="common">Narrow-leaved blue lupine</name>
    <dbReference type="NCBI Taxonomy" id="3871"/>
    <lineage>
        <taxon>Eukaryota</taxon>
        <taxon>Viridiplantae</taxon>
        <taxon>Streptophyta</taxon>
        <taxon>Embryophyta</taxon>
        <taxon>Tracheophyta</taxon>
        <taxon>Spermatophyta</taxon>
        <taxon>Magnoliopsida</taxon>
        <taxon>eudicotyledons</taxon>
        <taxon>Gunneridae</taxon>
        <taxon>Pentapetalae</taxon>
        <taxon>rosids</taxon>
        <taxon>fabids</taxon>
        <taxon>Fabales</taxon>
        <taxon>Fabaceae</taxon>
        <taxon>Papilionoideae</taxon>
        <taxon>50 kb inversion clade</taxon>
        <taxon>genistoids sensu lato</taxon>
        <taxon>core genistoids</taxon>
        <taxon>Genisteae</taxon>
        <taxon>Lupinus</taxon>
    </lineage>
</organism>
<evidence type="ECO:0000256" key="17">
    <source>
        <dbReference type="ARBA" id="ARBA00022919"/>
    </source>
</evidence>
<dbReference type="SUPFAM" id="SSF51735">
    <property type="entry name" value="NAD(P)-binding Rossmann-fold domains"/>
    <property type="match status" value="1"/>
</dbReference>
<dbReference type="PROSITE" id="PS00061">
    <property type="entry name" value="ADH_SHORT"/>
    <property type="match status" value="1"/>
</dbReference>